<dbReference type="InterPro" id="IPR050173">
    <property type="entry name" value="ABC_transporter_C-like"/>
</dbReference>
<dbReference type="PANTHER" id="PTHR24223">
    <property type="entry name" value="ATP-BINDING CASSETTE SUB-FAMILY C"/>
    <property type="match status" value="1"/>
</dbReference>
<accession>A0A2G8JP81</accession>
<reference evidence="6 7" key="1">
    <citation type="journal article" date="2017" name="PLoS Biol.">
        <title>The sea cucumber genome provides insights into morphological evolution and visceral regeneration.</title>
        <authorList>
            <person name="Zhang X."/>
            <person name="Sun L."/>
            <person name="Yuan J."/>
            <person name="Sun Y."/>
            <person name="Gao Y."/>
            <person name="Zhang L."/>
            <person name="Li S."/>
            <person name="Dai H."/>
            <person name="Hamel J.F."/>
            <person name="Liu C."/>
            <person name="Yu Y."/>
            <person name="Liu S."/>
            <person name="Lin W."/>
            <person name="Guo K."/>
            <person name="Jin S."/>
            <person name="Xu P."/>
            <person name="Storey K.B."/>
            <person name="Huan P."/>
            <person name="Zhang T."/>
            <person name="Zhou Y."/>
            <person name="Zhang J."/>
            <person name="Lin C."/>
            <person name="Li X."/>
            <person name="Xing L."/>
            <person name="Huo D."/>
            <person name="Sun M."/>
            <person name="Wang L."/>
            <person name="Mercier A."/>
            <person name="Li F."/>
            <person name="Yang H."/>
            <person name="Xiang J."/>
        </authorList>
    </citation>
    <scope>NUCLEOTIDE SEQUENCE [LARGE SCALE GENOMIC DNA]</scope>
    <source>
        <strain evidence="6">Shaxun</strain>
        <tissue evidence="6">Muscle</tissue>
    </source>
</reference>
<evidence type="ECO:0000256" key="1">
    <source>
        <dbReference type="ARBA" id="ARBA00004141"/>
    </source>
</evidence>
<dbReference type="GO" id="GO:0016020">
    <property type="term" value="C:membrane"/>
    <property type="evidence" value="ECO:0007669"/>
    <property type="project" value="UniProtKB-SubCell"/>
</dbReference>
<feature type="region of interest" description="Disordered" evidence="5">
    <location>
        <begin position="169"/>
        <end position="215"/>
    </location>
</feature>
<proteinExistence type="inferred from homology"/>
<evidence type="ECO:0000313" key="6">
    <source>
        <dbReference type="EMBL" id="PIK37574.1"/>
    </source>
</evidence>
<feature type="compositionally biased region" description="Basic and acidic residues" evidence="5">
    <location>
        <begin position="177"/>
        <end position="193"/>
    </location>
</feature>
<evidence type="ECO:0000256" key="3">
    <source>
        <dbReference type="ARBA" id="ARBA00022741"/>
    </source>
</evidence>
<dbReference type="EMBL" id="MRZV01001479">
    <property type="protein sequence ID" value="PIK37574.1"/>
    <property type="molecule type" value="Genomic_DNA"/>
</dbReference>
<sequence length="286" mass="31994">MIDPLSRLKAFLMMEELPVSSDVLDGHVSKQNHLYDDKHSPMPDGIGTTLKANGTKESIDANRTEHIPAADGSDPQAMVVVDANGANYPPITSEEKKPEEDCMVQIKDLQGSWDEEDLAILPDGDQTLIGERGVTLSGGQRARGRMVDNGTYEELQTKGIDFAALLREYEDEEESPKEEALSRQHSVRSRESDVNSPEDVAFDDSYSEVDNTETKQEGTVNSRVYKKYFLAGSKVFPFIVFMAFNLSCQVLFVMSDWWLSEWAYTEETCTAQFDDESCLYNSTVVS</sequence>
<name>A0A2G8JP81_STIJA</name>
<keyword evidence="7" id="KW-1185">Reference proteome</keyword>
<dbReference type="STRING" id="307972.A0A2G8JP81"/>
<comment type="subcellular location">
    <subcellularLocation>
        <location evidence="1">Membrane</location>
        <topology evidence="1">Multi-pass membrane protein</topology>
    </subcellularLocation>
</comment>
<feature type="compositionally biased region" description="Acidic residues" evidence="5">
    <location>
        <begin position="200"/>
        <end position="211"/>
    </location>
</feature>
<evidence type="ECO:0000256" key="5">
    <source>
        <dbReference type="SAM" id="MobiDB-lite"/>
    </source>
</evidence>
<gene>
    <name evidence="6" type="ORF">BSL78_25586</name>
</gene>
<keyword evidence="3" id="KW-0547">Nucleotide-binding</keyword>
<evidence type="ECO:0000256" key="4">
    <source>
        <dbReference type="ARBA" id="ARBA00022840"/>
    </source>
</evidence>
<comment type="caution">
    <text evidence="6">The sequence shown here is derived from an EMBL/GenBank/DDBJ whole genome shotgun (WGS) entry which is preliminary data.</text>
</comment>
<dbReference type="GO" id="GO:0005524">
    <property type="term" value="F:ATP binding"/>
    <property type="evidence" value="ECO:0007669"/>
    <property type="project" value="UniProtKB-KW"/>
</dbReference>
<dbReference type="PANTHER" id="PTHR24223:SF456">
    <property type="entry name" value="MULTIDRUG RESISTANCE-ASSOCIATED PROTEIN LETHAL(2)03659"/>
    <property type="match status" value="1"/>
</dbReference>
<protein>
    <submittedName>
        <fullName evidence="6">Putative multidrug resistance-associated protein 4</fullName>
    </submittedName>
</protein>
<dbReference type="OrthoDB" id="6500128at2759"/>
<organism evidence="6 7">
    <name type="scientific">Stichopus japonicus</name>
    <name type="common">Sea cucumber</name>
    <dbReference type="NCBI Taxonomy" id="307972"/>
    <lineage>
        <taxon>Eukaryota</taxon>
        <taxon>Metazoa</taxon>
        <taxon>Echinodermata</taxon>
        <taxon>Eleutherozoa</taxon>
        <taxon>Echinozoa</taxon>
        <taxon>Holothuroidea</taxon>
        <taxon>Aspidochirotacea</taxon>
        <taxon>Aspidochirotida</taxon>
        <taxon>Stichopodidae</taxon>
        <taxon>Apostichopus</taxon>
    </lineage>
</organism>
<comment type="similarity">
    <text evidence="2">Belongs to the ABC transporter superfamily. ABCC family. Conjugate transporter (TC 3.A.1.208) subfamily.</text>
</comment>
<keyword evidence="4" id="KW-0067">ATP-binding</keyword>
<dbReference type="AlphaFoldDB" id="A0A2G8JP81"/>
<dbReference type="Proteomes" id="UP000230750">
    <property type="component" value="Unassembled WGS sequence"/>
</dbReference>
<evidence type="ECO:0000256" key="2">
    <source>
        <dbReference type="ARBA" id="ARBA00009726"/>
    </source>
</evidence>
<evidence type="ECO:0000313" key="7">
    <source>
        <dbReference type="Proteomes" id="UP000230750"/>
    </source>
</evidence>
<dbReference type="GO" id="GO:0042626">
    <property type="term" value="F:ATPase-coupled transmembrane transporter activity"/>
    <property type="evidence" value="ECO:0007669"/>
    <property type="project" value="TreeGrafter"/>
</dbReference>